<evidence type="ECO:0000313" key="2">
    <source>
        <dbReference type="EMBL" id="KAJ7767217.1"/>
    </source>
</evidence>
<dbReference type="AlphaFoldDB" id="A0AAD7NMI0"/>
<comment type="caution">
    <text evidence="2">The sequence shown here is derived from an EMBL/GenBank/DDBJ whole genome shotgun (WGS) entry which is preliminary data.</text>
</comment>
<dbReference type="Proteomes" id="UP001215598">
    <property type="component" value="Unassembled WGS sequence"/>
</dbReference>
<feature type="chain" id="PRO_5042076426" evidence="1">
    <location>
        <begin position="25"/>
        <end position="356"/>
    </location>
</feature>
<accession>A0AAD7NMI0</accession>
<protein>
    <submittedName>
        <fullName evidence="2">Uncharacterized protein</fullName>
    </submittedName>
</protein>
<evidence type="ECO:0000256" key="1">
    <source>
        <dbReference type="SAM" id="SignalP"/>
    </source>
</evidence>
<proteinExistence type="predicted"/>
<organism evidence="2 3">
    <name type="scientific">Mycena metata</name>
    <dbReference type="NCBI Taxonomy" id="1033252"/>
    <lineage>
        <taxon>Eukaryota</taxon>
        <taxon>Fungi</taxon>
        <taxon>Dikarya</taxon>
        <taxon>Basidiomycota</taxon>
        <taxon>Agaricomycotina</taxon>
        <taxon>Agaricomycetes</taxon>
        <taxon>Agaricomycetidae</taxon>
        <taxon>Agaricales</taxon>
        <taxon>Marasmiineae</taxon>
        <taxon>Mycenaceae</taxon>
        <taxon>Mycena</taxon>
    </lineage>
</organism>
<dbReference type="EMBL" id="JARKIB010000022">
    <property type="protein sequence ID" value="KAJ7767217.1"/>
    <property type="molecule type" value="Genomic_DNA"/>
</dbReference>
<keyword evidence="1" id="KW-0732">Signal</keyword>
<evidence type="ECO:0000313" key="3">
    <source>
        <dbReference type="Proteomes" id="UP001215598"/>
    </source>
</evidence>
<name>A0AAD7NMI0_9AGAR</name>
<dbReference type="Gene3D" id="2.60.120.260">
    <property type="entry name" value="Galactose-binding domain-like"/>
    <property type="match status" value="2"/>
</dbReference>
<keyword evidence="3" id="KW-1185">Reference proteome</keyword>
<gene>
    <name evidence="2" type="ORF">B0H16DRAFT_1789240</name>
</gene>
<reference evidence="2" key="1">
    <citation type="submission" date="2023-03" db="EMBL/GenBank/DDBJ databases">
        <title>Massive genome expansion in bonnet fungi (Mycena s.s.) driven by repeated elements and novel gene families across ecological guilds.</title>
        <authorList>
            <consortium name="Lawrence Berkeley National Laboratory"/>
            <person name="Harder C.B."/>
            <person name="Miyauchi S."/>
            <person name="Viragh M."/>
            <person name="Kuo A."/>
            <person name="Thoen E."/>
            <person name="Andreopoulos B."/>
            <person name="Lu D."/>
            <person name="Skrede I."/>
            <person name="Drula E."/>
            <person name="Henrissat B."/>
            <person name="Morin E."/>
            <person name="Kohler A."/>
            <person name="Barry K."/>
            <person name="LaButti K."/>
            <person name="Morin E."/>
            <person name="Salamov A."/>
            <person name="Lipzen A."/>
            <person name="Mereny Z."/>
            <person name="Hegedus B."/>
            <person name="Baldrian P."/>
            <person name="Stursova M."/>
            <person name="Weitz H."/>
            <person name="Taylor A."/>
            <person name="Grigoriev I.V."/>
            <person name="Nagy L.G."/>
            <person name="Martin F."/>
            <person name="Kauserud H."/>
        </authorList>
    </citation>
    <scope>NUCLEOTIDE SEQUENCE</scope>
    <source>
        <strain evidence="2">CBHHK182m</strain>
    </source>
</reference>
<sequence length="356" mass="37169">MARLFFNVLSYLLFAGLPLSSATADTSAAPDVTSALSFSSSKWIWNSATATANAVVGLRKDFTPPFGKFLIATEIIITAVNSLDLYVNGNFIGPGTPPNRGRFAHRYCADLLPSFNVFAVNASTTASGPIAAAVSAGLLATILVTYEDGTTDILTTDSSWRAMVVGSYDVTPWNTVLVNIPADPPALSLAASGAQWVWTDVVPNDDTAVALPRRLVTSLASASITISADNEYTLYVNGVTIGSGTNWSIAQSYTVNFATAPSEVVLAVLVTNTAVSVAGLLVSMQVNMVPSGRTNCIAGTFDQSGALWVSTKGVIPTGFDQPGFDDSAWPAAVGQVNYLQAPWNTLTVAAVAPITI</sequence>
<feature type="signal peptide" evidence="1">
    <location>
        <begin position="1"/>
        <end position="24"/>
    </location>
</feature>